<reference evidence="2" key="1">
    <citation type="journal article" date="2019" name="Int. J. Syst. Evol. Microbiol.">
        <title>The Global Catalogue of Microorganisms (GCM) 10K type strain sequencing project: providing services to taxonomists for standard genome sequencing and annotation.</title>
        <authorList>
            <consortium name="The Broad Institute Genomics Platform"/>
            <consortium name="The Broad Institute Genome Sequencing Center for Infectious Disease"/>
            <person name="Wu L."/>
            <person name="Ma J."/>
        </authorList>
    </citation>
    <scope>NUCLEOTIDE SEQUENCE [LARGE SCALE GENOMIC DNA]</scope>
    <source>
        <strain evidence="2">JCM 14309</strain>
    </source>
</reference>
<dbReference type="PIRSF" id="PIRSF008502">
    <property type="entry name" value="UCP008502"/>
    <property type="match status" value="1"/>
</dbReference>
<comment type="caution">
    <text evidence="1">The sequence shown here is derived from an EMBL/GenBank/DDBJ whole genome shotgun (WGS) entry which is preliminary data.</text>
</comment>
<proteinExistence type="predicted"/>
<dbReference type="PANTHER" id="PTHR36439">
    <property type="entry name" value="BLL4334 PROTEIN"/>
    <property type="match status" value="1"/>
</dbReference>
<dbReference type="InterPro" id="IPR012545">
    <property type="entry name" value="DUF1697"/>
</dbReference>
<sequence>MEASAPPPLPATGPWWCALLRGIGPGNPNMRNEKLRGVVEDLGFSEVASVISSGNVIFRAAPDHTDRGLPEHDGGALGSAARAAAEARIQAALQDQLGIAGGTVLRSREELAALVASAPFGDREHARTSYLTVTFLKDPGRFADPAGTAVVDALGAPPSSAIQVVGAHGPAGAVLAVTDTTATGSPDVMAWLERRLGKDITTRTWRTVERILATMP</sequence>
<evidence type="ECO:0000313" key="1">
    <source>
        <dbReference type="EMBL" id="GAA3071285.1"/>
    </source>
</evidence>
<accession>A0ABP6M3X3</accession>
<protein>
    <recommendedName>
        <fullName evidence="3">DUF1697 domain-containing protein</fullName>
    </recommendedName>
</protein>
<dbReference type="RefSeq" id="WP_344684237.1">
    <property type="nucleotide sequence ID" value="NZ_BAAAVT010000016.1"/>
</dbReference>
<keyword evidence="2" id="KW-1185">Reference proteome</keyword>
<name>A0ABP6M3X3_9MICC</name>
<dbReference type="SUPFAM" id="SSF160379">
    <property type="entry name" value="SP0830-like"/>
    <property type="match status" value="1"/>
</dbReference>
<dbReference type="Pfam" id="PF08002">
    <property type="entry name" value="DUF1697"/>
    <property type="match status" value="2"/>
</dbReference>
<evidence type="ECO:0000313" key="2">
    <source>
        <dbReference type="Proteomes" id="UP001500236"/>
    </source>
</evidence>
<dbReference type="Gene3D" id="3.30.70.1280">
    <property type="entry name" value="SP0830-like domains"/>
    <property type="match status" value="1"/>
</dbReference>
<gene>
    <name evidence="1" type="ORF">GCM10010529_24380</name>
</gene>
<dbReference type="EMBL" id="BAAAVT010000016">
    <property type="protein sequence ID" value="GAA3071285.1"/>
    <property type="molecule type" value="Genomic_DNA"/>
</dbReference>
<organism evidence="1 2">
    <name type="scientific">Nesterenkonia aethiopica</name>
    <dbReference type="NCBI Taxonomy" id="269144"/>
    <lineage>
        <taxon>Bacteria</taxon>
        <taxon>Bacillati</taxon>
        <taxon>Actinomycetota</taxon>
        <taxon>Actinomycetes</taxon>
        <taxon>Micrococcales</taxon>
        <taxon>Micrococcaceae</taxon>
        <taxon>Nesterenkonia</taxon>
    </lineage>
</organism>
<dbReference type="PANTHER" id="PTHR36439:SF1">
    <property type="entry name" value="DUF1697 DOMAIN-CONTAINING PROTEIN"/>
    <property type="match status" value="1"/>
</dbReference>
<evidence type="ECO:0008006" key="3">
    <source>
        <dbReference type="Google" id="ProtNLM"/>
    </source>
</evidence>
<dbReference type="Proteomes" id="UP001500236">
    <property type="component" value="Unassembled WGS sequence"/>
</dbReference>